<dbReference type="Proteomes" id="UP001310248">
    <property type="component" value="Unassembled WGS sequence"/>
</dbReference>
<dbReference type="Pfam" id="PF14247">
    <property type="entry name" value="DUF4344"/>
    <property type="match status" value="1"/>
</dbReference>
<name>A0ABU7G9E6_9ALTE</name>
<sequence>MIKVLTIVLSFVCCSALANQGAANIRIVMQPAVSQADKESRALIKRSKVNQHFSQLVDQLFNFRQAVNLEYGINDGPLYDPNAHGIYIPYAFVDETLHFFSSNNYQKQYGVSAEEAAIDTLLHTLLHELGHAYITDQQIPILGKEEDAADNLATIVLLNYVELGDEVAISAADMFAFESEDKPNFYELSEYINEHSFDLQRYFSTLCLVYGSNPKRYPKLLNEIDTNYLAERQEFCIQQYQQTNQSWHTYLKQP</sequence>
<evidence type="ECO:0000313" key="2">
    <source>
        <dbReference type="EMBL" id="MEE1675812.1"/>
    </source>
</evidence>
<evidence type="ECO:0000256" key="1">
    <source>
        <dbReference type="SAM" id="SignalP"/>
    </source>
</evidence>
<feature type="chain" id="PRO_5047456362" evidence="1">
    <location>
        <begin position="19"/>
        <end position="254"/>
    </location>
</feature>
<organism evidence="2 3">
    <name type="scientific">Agarivorans aestuarii</name>
    <dbReference type="NCBI Taxonomy" id="1563703"/>
    <lineage>
        <taxon>Bacteria</taxon>
        <taxon>Pseudomonadati</taxon>
        <taxon>Pseudomonadota</taxon>
        <taxon>Gammaproteobacteria</taxon>
        <taxon>Alteromonadales</taxon>
        <taxon>Alteromonadaceae</taxon>
        <taxon>Agarivorans</taxon>
    </lineage>
</organism>
<gene>
    <name evidence="2" type="ORF">SNR37_001139</name>
</gene>
<dbReference type="InterPro" id="IPR025644">
    <property type="entry name" value="DUF4344"/>
</dbReference>
<dbReference type="RefSeq" id="WP_329776705.1">
    <property type="nucleotide sequence ID" value="NZ_JAYDYW010000016.1"/>
</dbReference>
<protein>
    <submittedName>
        <fullName evidence="2">DUF4344 domain-containing metallopeptidase</fullName>
    </submittedName>
</protein>
<feature type="signal peptide" evidence="1">
    <location>
        <begin position="1"/>
        <end position="18"/>
    </location>
</feature>
<proteinExistence type="predicted"/>
<dbReference type="EMBL" id="JAYDYW010000016">
    <property type="protein sequence ID" value="MEE1675812.1"/>
    <property type="molecule type" value="Genomic_DNA"/>
</dbReference>
<reference evidence="3" key="1">
    <citation type="submission" date="2023-07" db="EMBL/GenBank/DDBJ databases">
        <title>Draft genome sequence of Agarivorans aestuarii strain ZMCS4, a CAZymes producing bacteria isolated from the marine brown algae Clodostephus spongiosus.</title>
        <authorList>
            <person name="Lorente B."/>
            <person name="Cabral C."/>
            <person name="Frias J."/>
            <person name="Faria J."/>
            <person name="Toubarro D."/>
        </authorList>
    </citation>
    <scope>NUCLEOTIDE SEQUENCE [LARGE SCALE GENOMIC DNA]</scope>
    <source>
        <strain evidence="3">ZMCS4</strain>
    </source>
</reference>
<keyword evidence="1" id="KW-0732">Signal</keyword>
<evidence type="ECO:0000313" key="3">
    <source>
        <dbReference type="Proteomes" id="UP001310248"/>
    </source>
</evidence>
<keyword evidence="3" id="KW-1185">Reference proteome</keyword>
<comment type="caution">
    <text evidence="2">The sequence shown here is derived from an EMBL/GenBank/DDBJ whole genome shotgun (WGS) entry which is preliminary data.</text>
</comment>
<accession>A0ABU7G9E6</accession>